<comment type="caution">
    <text evidence="1">The sequence shown here is derived from an EMBL/GenBank/DDBJ whole genome shotgun (WGS) entry which is preliminary data.</text>
</comment>
<sequence>MLPDGLAEADTVCQDIAGPTRTYAVFQDRHPCLSLLCALVLGSVTEPRFQPYHVFIAVEPCVQVLGHSNLVYMLGTSQQKLLLLGPSKYKYLVMIHPPSYQRKEGDFSALKLKKLSLCYGSFVLFYFCM</sequence>
<evidence type="ECO:0000313" key="2">
    <source>
        <dbReference type="Proteomes" id="UP000185744"/>
    </source>
</evidence>
<dbReference type="InParanoid" id="A0A1Q6DWM6"/>
<protein>
    <submittedName>
        <fullName evidence="1">Uncharacterized protein</fullName>
    </submittedName>
</protein>
<evidence type="ECO:0000313" key="1">
    <source>
        <dbReference type="EMBL" id="OKY78775.1"/>
    </source>
</evidence>
<name>A0A1Q6DWM6_METT1</name>
<accession>A0A1Q6DWM6</accession>
<dbReference type="AlphaFoldDB" id="A0A1Q6DWM6"/>
<dbReference type="EMBL" id="MSDW01000001">
    <property type="protein sequence ID" value="OKY78775.1"/>
    <property type="molecule type" value="Genomic_DNA"/>
</dbReference>
<proteinExistence type="predicted"/>
<keyword evidence="2" id="KW-1185">Reference proteome</keyword>
<gene>
    <name evidence="1" type="ORF">BTN85_1275</name>
</gene>
<dbReference type="Proteomes" id="UP000185744">
    <property type="component" value="Unassembled WGS sequence"/>
</dbReference>
<organism evidence="1 2">
    <name type="scientific">Methanohalarchaeum thermophilum</name>
    <dbReference type="NCBI Taxonomy" id="1903181"/>
    <lineage>
        <taxon>Archaea</taxon>
        <taxon>Methanobacteriati</taxon>
        <taxon>Methanobacteriota</taxon>
        <taxon>Methanonatronarchaeia</taxon>
        <taxon>Methanonatronarchaeales</taxon>
        <taxon>Methanonatronarchaeaceae</taxon>
        <taxon>Candidatus Methanohalarchaeum</taxon>
    </lineage>
</organism>
<reference evidence="1" key="1">
    <citation type="submission" date="2016-12" db="EMBL/GenBank/DDBJ databases">
        <title>Discovery of methanogenic haloarchaea.</title>
        <authorList>
            <person name="Sorokin D.Y."/>
            <person name="Makarova K.S."/>
            <person name="Abbas B."/>
            <person name="Ferrer M."/>
            <person name="Golyshin P.N."/>
        </authorList>
    </citation>
    <scope>NUCLEOTIDE SEQUENCE [LARGE SCALE GENOMIC DNA]</scope>
    <source>
        <strain evidence="1">HMET1</strain>
    </source>
</reference>